<sequence length="368" mass="39148">LGFLNNGQYAARQTDERVTASKLYNDGGPEVKSTAKIALAGPADEVHSFVDAGQYMADRKDQLADNHIAQVERLIAEGREIAAGARRNSHLAAQAAFEAKGAAADAEKAKNDAAQSATEAAGYAADADKAADRAETSATQAKASAATARAAANRAGRDAAAAEESAAQAEFSADYARTSAYEAKEASDRAHADAIAAGKSSEAAAKDASAAWQDVVTKREAEEAEARRLAEERRKKERESKPKCYIPVNRDSLPPCALAGQELVFPTIDPTMKEIVWEILGLNDAKKCIENPHLGQCALAAMSVLPVGKLKLLKKSVEGVEGAIDSSRAARMAWPTIRRRTSNPSRSATWYWPRTPPHGSQDHARSPT</sequence>
<evidence type="ECO:0000313" key="2">
    <source>
        <dbReference type="EMBL" id="MDV7224163.1"/>
    </source>
</evidence>
<feature type="non-terminal residue" evidence="2">
    <location>
        <position position="1"/>
    </location>
</feature>
<feature type="region of interest" description="Disordered" evidence="1">
    <location>
        <begin position="339"/>
        <end position="368"/>
    </location>
</feature>
<dbReference type="EMBL" id="JAWMAJ010000472">
    <property type="protein sequence ID" value="MDV7224163.1"/>
    <property type="molecule type" value="Genomic_DNA"/>
</dbReference>
<organism evidence="2 3">
    <name type="scientific">Streptomyces prunicolor</name>
    <dbReference type="NCBI Taxonomy" id="67348"/>
    <lineage>
        <taxon>Bacteria</taxon>
        <taxon>Bacillati</taxon>
        <taxon>Actinomycetota</taxon>
        <taxon>Actinomycetes</taxon>
        <taxon>Kitasatosporales</taxon>
        <taxon>Streptomycetaceae</taxon>
        <taxon>Streptomyces</taxon>
    </lineage>
</organism>
<dbReference type="Pfam" id="PF03752">
    <property type="entry name" value="ALF"/>
    <property type="match status" value="1"/>
</dbReference>
<dbReference type="Proteomes" id="UP001187346">
    <property type="component" value="Unassembled WGS sequence"/>
</dbReference>
<accession>A0ABU4FU47</accession>
<comment type="caution">
    <text evidence="2">The sequence shown here is derived from an EMBL/GenBank/DDBJ whole genome shotgun (WGS) entry which is preliminary data.</text>
</comment>
<dbReference type="InterPro" id="IPR005506">
    <property type="entry name" value="DUF312_ALF"/>
</dbReference>
<name>A0ABU4FU47_9ACTN</name>
<evidence type="ECO:0000313" key="3">
    <source>
        <dbReference type="Proteomes" id="UP001187346"/>
    </source>
</evidence>
<gene>
    <name evidence="2" type="ORF">R5A26_50435</name>
</gene>
<protein>
    <submittedName>
        <fullName evidence="2">ALF repeat-containing protein</fullName>
    </submittedName>
</protein>
<proteinExistence type="predicted"/>
<evidence type="ECO:0000256" key="1">
    <source>
        <dbReference type="SAM" id="MobiDB-lite"/>
    </source>
</evidence>
<reference evidence="2 3" key="1">
    <citation type="submission" date="2023-10" db="EMBL/GenBank/DDBJ databases">
        <title>Characterization of rhizosphere-enriched actinobacteria from wheat plants lab-grown on chernevaya soil.</title>
        <authorList>
            <person name="Tikhonova E.N."/>
            <person name="Konopkin A."/>
            <person name="Kravchenko I.K."/>
        </authorList>
    </citation>
    <scope>NUCLEOTIDE SEQUENCE [LARGE SCALE GENOMIC DNA]</scope>
    <source>
        <strain evidence="2 3">RR29</strain>
    </source>
</reference>
<keyword evidence="3" id="KW-1185">Reference proteome</keyword>